<dbReference type="PANTHER" id="PTHR10796">
    <property type="entry name" value="PATCHED-RELATED"/>
    <property type="match status" value="1"/>
</dbReference>
<keyword evidence="1" id="KW-0812">Transmembrane</keyword>
<name>A0A1I7WSW5_HETBA</name>
<protein>
    <submittedName>
        <fullName evidence="3">Death domain-containing protein</fullName>
    </submittedName>
</protein>
<dbReference type="GO" id="GO:0030659">
    <property type="term" value="C:cytoplasmic vesicle membrane"/>
    <property type="evidence" value="ECO:0007669"/>
    <property type="project" value="TreeGrafter"/>
</dbReference>
<evidence type="ECO:0000256" key="1">
    <source>
        <dbReference type="SAM" id="Phobius"/>
    </source>
</evidence>
<evidence type="ECO:0000313" key="2">
    <source>
        <dbReference type="Proteomes" id="UP000095283"/>
    </source>
</evidence>
<dbReference type="PANTHER" id="PTHR10796:SF95">
    <property type="entry name" value="SSD DOMAIN-CONTAINING PROTEIN"/>
    <property type="match status" value="1"/>
</dbReference>
<accession>A0A1I7WSW5</accession>
<keyword evidence="1" id="KW-1133">Transmembrane helix</keyword>
<proteinExistence type="predicted"/>
<dbReference type="AlphaFoldDB" id="A0A1I7WSW5"/>
<sequence length="267" mass="30400">MISRFTDDHVVEGVVSEKTTLPTSVHLFRRNKLTKIKHKGRRPQITTNHCDIFIAKMWKCNPVLNSEDILKHFSKSRINRLWATVSYHGDDLGDFQVRKSLLKRWRDTADNFPDLKVSVFEDYAPFIDQLDTILPATISTSICTLLCMMLVCFLFMYNLFTVVVATFSITSICIDIITILHEIFRILIYGMYFVFVKTMVLVVLLGLIHGLILVPAFLCALSGIYDLLFKKRVGDNQSFSSLAKLFAWKISPSSSEGKISSTPSTQS</sequence>
<dbReference type="InterPro" id="IPR051697">
    <property type="entry name" value="Patched_domain-protein"/>
</dbReference>
<organism evidence="2 3">
    <name type="scientific">Heterorhabditis bacteriophora</name>
    <name type="common">Entomopathogenic nematode worm</name>
    <dbReference type="NCBI Taxonomy" id="37862"/>
    <lineage>
        <taxon>Eukaryota</taxon>
        <taxon>Metazoa</taxon>
        <taxon>Ecdysozoa</taxon>
        <taxon>Nematoda</taxon>
        <taxon>Chromadorea</taxon>
        <taxon>Rhabditida</taxon>
        <taxon>Rhabditina</taxon>
        <taxon>Rhabditomorpha</taxon>
        <taxon>Strongyloidea</taxon>
        <taxon>Heterorhabditidae</taxon>
        <taxon>Heterorhabditis</taxon>
    </lineage>
</organism>
<evidence type="ECO:0000313" key="3">
    <source>
        <dbReference type="WBParaSite" id="Hba_08247"/>
    </source>
</evidence>
<dbReference type="GO" id="GO:0005886">
    <property type="term" value="C:plasma membrane"/>
    <property type="evidence" value="ECO:0007669"/>
    <property type="project" value="TreeGrafter"/>
</dbReference>
<keyword evidence="2" id="KW-1185">Reference proteome</keyword>
<dbReference type="GO" id="GO:0006897">
    <property type="term" value="P:endocytosis"/>
    <property type="evidence" value="ECO:0007669"/>
    <property type="project" value="TreeGrafter"/>
</dbReference>
<feature type="transmembrane region" description="Helical" evidence="1">
    <location>
        <begin position="162"/>
        <end position="180"/>
    </location>
</feature>
<feature type="transmembrane region" description="Helical" evidence="1">
    <location>
        <begin position="133"/>
        <end position="156"/>
    </location>
</feature>
<keyword evidence="1" id="KW-0472">Membrane</keyword>
<dbReference type="GO" id="GO:0018996">
    <property type="term" value="P:molting cycle, collagen and cuticulin-based cuticle"/>
    <property type="evidence" value="ECO:0007669"/>
    <property type="project" value="TreeGrafter"/>
</dbReference>
<reference evidence="3" key="1">
    <citation type="submission" date="2016-11" db="UniProtKB">
        <authorList>
            <consortium name="WormBaseParasite"/>
        </authorList>
    </citation>
    <scope>IDENTIFICATION</scope>
</reference>
<dbReference type="WBParaSite" id="Hba_08247">
    <property type="protein sequence ID" value="Hba_08247"/>
    <property type="gene ID" value="Hba_08247"/>
</dbReference>
<dbReference type="Proteomes" id="UP000095283">
    <property type="component" value="Unplaced"/>
</dbReference>